<accession>A0ABW2V163</accession>
<dbReference type="PROSITE" id="PS01314">
    <property type="entry name" value="UPF0047"/>
    <property type="match status" value="1"/>
</dbReference>
<comment type="caution">
    <text evidence="2">The sequence shown here is derived from an EMBL/GenBank/DDBJ whole genome shotgun (WGS) entry which is preliminary data.</text>
</comment>
<dbReference type="RefSeq" id="WP_138788852.1">
    <property type="nucleotide sequence ID" value="NZ_JBHTGQ010000010.1"/>
</dbReference>
<protein>
    <submittedName>
        <fullName evidence="2">Secondary thiamine-phosphate synthase enzyme YjbQ</fullName>
    </submittedName>
</protein>
<dbReference type="EMBL" id="JBHTGQ010000010">
    <property type="protein sequence ID" value="MFC7749243.1"/>
    <property type="molecule type" value="Genomic_DNA"/>
</dbReference>
<dbReference type="SUPFAM" id="SSF111038">
    <property type="entry name" value="YjbQ-like"/>
    <property type="match status" value="1"/>
</dbReference>
<dbReference type="InterPro" id="IPR035917">
    <property type="entry name" value="YjbQ-like_sf"/>
</dbReference>
<evidence type="ECO:0000313" key="2">
    <source>
        <dbReference type="EMBL" id="MFC7749243.1"/>
    </source>
</evidence>
<dbReference type="InterPro" id="IPR001602">
    <property type="entry name" value="UPF0047_YjbQ-like"/>
</dbReference>
<dbReference type="NCBIfam" id="TIGR00149">
    <property type="entry name" value="TIGR00149_YjbQ"/>
    <property type="match status" value="1"/>
</dbReference>
<dbReference type="PANTHER" id="PTHR30615:SF8">
    <property type="entry name" value="UPF0047 PROTEIN C4A8.02C"/>
    <property type="match status" value="1"/>
</dbReference>
<sequence length="137" mass="15280">MNLITFQLRTRQRDEIVDLTAKVADAIRQSGVTDGLAVVYCPHTTAGIAINENADPDVKRDVLRRLNELYPWDHPHDRHAEGNTAAHLKAMTVGSSQTVIVSGGRPLLGTWQGVYFCEFDGPRERKVWVKIIGDSRS</sequence>
<dbReference type="Proteomes" id="UP001596528">
    <property type="component" value="Unassembled WGS sequence"/>
</dbReference>
<comment type="similarity">
    <text evidence="1">Belongs to the UPF0047 family.</text>
</comment>
<name>A0ABW2V163_9BACL</name>
<keyword evidence="3" id="KW-1185">Reference proteome</keyword>
<dbReference type="Gene3D" id="2.60.120.460">
    <property type="entry name" value="YjbQ-like"/>
    <property type="match status" value="1"/>
</dbReference>
<evidence type="ECO:0000313" key="3">
    <source>
        <dbReference type="Proteomes" id="UP001596528"/>
    </source>
</evidence>
<evidence type="ECO:0000256" key="1">
    <source>
        <dbReference type="ARBA" id="ARBA00005534"/>
    </source>
</evidence>
<dbReference type="PIRSF" id="PIRSF004681">
    <property type="entry name" value="UCP004681"/>
    <property type="match status" value="1"/>
</dbReference>
<gene>
    <name evidence="2" type="ORF">ACFQWB_04710</name>
</gene>
<dbReference type="Pfam" id="PF01894">
    <property type="entry name" value="YjbQ"/>
    <property type="match status" value="1"/>
</dbReference>
<organism evidence="2 3">
    <name type="scientific">Paenibacillus thermoaerophilus</name>
    <dbReference type="NCBI Taxonomy" id="1215385"/>
    <lineage>
        <taxon>Bacteria</taxon>
        <taxon>Bacillati</taxon>
        <taxon>Bacillota</taxon>
        <taxon>Bacilli</taxon>
        <taxon>Bacillales</taxon>
        <taxon>Paenibacillaceae</taxon>
        <taxon>Paenibacillus</taxon>
    </lineage>
</organism>
<dbReference type="PANTHER" id="PTHR30615">
    <property type="entry name" value="UNCHARACTERIZED PROTEIN YJBQ-RELATED"/>
    <property type="match status" value="1"/>
</dbReference>
<reference evidence="3" key="1">
    <citation type="journal article" date="2019" name="Int. J. Syst. Evol. Microbiol.">
        <title>The Global Catalogue of Microorganisms (GCM) 10K type strain sequencing project: providing services to taxonomists for standard genome sequencing and annotation.</title>
        <authorList>
            <consortium name="The Broad Institute Genomics Platform"/>
            <consortium name="The Broad Institute Genome Sequencing Center for Infectious Disease"/>
            <person name="Wu L."/>
            <person name="Ma J."/>
        </authorList>
    </citation>
    <scope>NUCLEOTIDE SEQUENCE [LARGE SCALE GENOMIC DNA]</scope>
    <source>
        <strain evidence="3">JCM 18657</strain>
    </source>
</reference>
<proteinExistence type="inferred from homology"/>